<sequence length="104" mass="11708">MKNAALIIVHFVCAVVLFGVACAGNTQSKLKGNWHSKQGSVLKITDDEFMADNNSPAEDYILKGDTIYTSFQGNQPYTRFVIEHLDDHQLRLQYPDSTKIEFAK</sequence>
<dbReference type="PROSITE" id="PS51257">
    <property type="entry name" value="PROKAR_LIPOPROTEIN"/>
    <property type="match status" value="1"/>
</dbReference>
<evidence type="ECO:0008006" key="3">
    <source>
        <dbReference type="Google" id="ProtNLM"/>
    </source>
</evidence>
<dbReference type="Proteomes" id="UP001216139">
    <property type="component" value="Chromosome"/>
</dbReference>
<organism evidence="1 2">
    <name type="scientific">Mucilaginibacter jinjuensis</name>
    <dbReference type="NCBI Taxonomy" id="1176721"/>
    <lineage>
        <taxon>Bacteria</taxon>
        <taxon>Pseudomonadati</taxon>
        <taxon>Bacteroidota</taxon>
        <taxon>Sphingobacteriia</taxon>
        <taxon>Sphingobacteriales</taxon>
        <taxon>Sphingobacteriaceae</taxon>
        <taxon>Mucilaginibacter</taxon>
    </lineage>
</organism>
<dbReference type="RefSeq" id="WP_273629710.1">
    <property type="nucleotide sequence ID" value="NZ_CP117167.1"/>
</dbReference>
<reference evidence="1 2" key="1">
    <citation type="submission" date="2023-02" db="EMBL/GenBank/DDBJ databases">
        <title>Genome sequence of Mucilaginibacter jinjuensis strain KACC 16571.</title>
        <authorList>
            <person name="Kim S."/>
            <person name="Heo J."/>
            <person name="Kwon S.-W."/>
        </authorList>
    </citation>
    <scope>NUCLEOTIDE SEQUENCE [LARGE SCALE GENOMIC DNA]</scope>
    <source>
        <strain evidence="1 2">KACC 16571</strain>
    </source>
</reference>
<name>A0ABY7T5H1_9SPHI</name>
<dbReference type="EMBL" id="CP117167">
    <property type="protein sequence ID" value="WCT11523.1"/>
    <property type="molecule type" value="Genomic_DNA"/>
</dbReference>
<evidence type="ECO:0000313" key="1">
    <source>
        <dbReference type="EMBL" id="WCT11523.1"/>
    </source>
</evidence>
<proteinExistence type="predicted"/>
<accession>A0ABY7T5H1</accession>
<protein>
    <recommendedName>
        <fullName evidence="3">DUF5640 domain-containing protein</fullName>
    </recommendedName>
</protein>
<evidence type="ECO:0000313" key="2">
    <source>
        <dbReference type="Proteomes" id="UP001216139"/>
    </source>
</evidence>
<keyword evidence="2" id="KW-1185">Reference proteome</keyword>
<gene>
    <name evidence="1" type="ORF">PQO05_22545</name>
</gene>